<dbReference type="InterPro" id="IPR011010">
    <property type="entry name" value="DNA_brk_join_enz"/>
</dbReference>
<dbReference type="InterPro" id="IPR013762">
    <property type="entry name" value="Integrase-like_cat_sf"/>
</dbReference>
<dbReference type="Gene3D" id="1.10.443.10">
    <property type="entry name" value="Intergrase catalytic core"/>
    <property type="match status" value="1"/>
</dbReference>
<evidence type="ECO:0000313" key="3">
    <source>
        <dbReference type="EMBL" id="CAH3183063.1"/>
    </source>
</evidence>
<keyword evidence="4" id="KW-1185">Reference proteome</keyword>
<evidence type="ECO:0000256" key="1">
    <source>
        <dbReference type="ARBA" id="ARBA00023172"/>
    </source>
</evidence>
<feature type="non-terminal residue" evidence="3">
    <location>
        <position position="170"/>
    </location>
</feature>
<evidence type="ECO:0000313" key="4">
    <source>
        <dbReference type="Proteomes" id="UP001159427"/>
    </source>
</evidence>
<sequence length="170" mass="19626">MKGVFESRRPKPKYTKIWDVGEVLKHLSTFYPYDKLALKDLTYKVLIPRNPNTRIEIARYEPDVSICPFTCLQAYINSTKGLREDETKLFVSYVRPHKPVSRGTISRWTKETLHLCGVDTKVFSAHSTRSASVSKASAKDVPFHEIMARAGWKSAETFHKYYNKPVIQEN</sequence>
<accession>A0ABN8S017</accession>
<keyword evidence="1" id="KW-0233">DNA recombination</keyword>
<name>A0ABN8S017_9CNID</name>
<dbReference type="Proteomes" id="UP001159427">
    <property type="component" value="Unassembled WGS sequence"/>
</dbReference>
<dbReference type="PANTHER" id="PTHR35617:SF3">
    <property type="entry name" value="CORE-BINDING (CB) DOMAIN-CONTAINING PROTEIN"/>
    <property type="match status" value="1"/>
</dbReference>
<dbReference type="InterPro" id="IPR002104">
    <property type="entry name" value="Integrase_catalytic"/>
</dbReference>
<evidence type="ECO:0000259" key="2">
    <source>
        <dbReference type="Pfam" id="PF00589"/>
    </source>
</evidence>
<proteinExistence type="predicted"/>
<gene>
    <name evidence="3" type="ORF">PEVE_00014641</name>
</gene>
<comment type="caution">
    <text evidence="3">The sequence shown here is derived from an EMBL/GenBank/DDBJ whole genome shotgun (WGS) entry which is preliminary data.</text>
</comment>
<dbReference type="Pfam" id="PF00589">
    <property type="entry name" value="Phage_integrase"/>
    <property type="match status" value="1"/>
</dbReference>
<dbReference type="SUPFAM" id="SSF56349">
    <property type="entry name" value="DNA breaking-rejoining enzymes"/>
    <property type="match status" value="1"/>
</dbReference>
<dbReference type="PANTHER" id="PTHR35617">
    <property type="entry name" value="PHAGE_INTEGRASE DOMAIN-CONTAINING PROTEIN"/>
    <property type="match status" value="1"/>
</dbReference>
<reference evidence="3 4" key="1">
    <citation type="submission" date="2022-05" db="EMBL/GenBank/DDBJ databases">
        <authorList>
            <consortium name="Genoscope - CEA"/>
            <person name="William W."/>
        </authorList>
    </citation>
    <scope>NUCLEOTIDE SEQUENCE [LARGE SCALE GENOMIC DNA]</scope>
</reference>
<dbReference type="EMBL" id="CALNXI010002105">
    <property type="protein sequence ID" value="CAH3183063.1"/>
    <property type="molecule type" value="Genomic_DNA"/>
</dbReference>
<protein>
    <recommendedName>
        <fullName evidence="2">Tyr recombinase domain-containing protein</fullName>
    </recommendedName>
</protein>
<organism evidence="3 4">
    <name type="scientific">Porites evermanni</name>
    <dbReference type="NCBI Taxonomy" id="104178"/>
    <lineage>
        <taxon>Eukaryota</taxon>
        <taxon>Metazoa</taxon>
        <taxon>Cnidaria</taxon>
        <taxon>Anthozoa</taxon>
        <taxon>Hexacorallia</taxon>
        <taxon>Scleractinia</taxon>
        <taxon>Fungiina</taxon>
        <taxon>Poritidae</taxon>
        <taxon>Porites</taxon>
    </lineage>
</organism>
<feature type="domain" description="Tyr recombinase" evidence="2">
    <location>
        <begin position="73"/>
        <end position="163"/>
    </location>
</feature>